<dbReference type="PANTHER" id="PTHR43622">
    <property type="entry name" value="3-DEHYDROQUINATE SYNTHASE"/>
    <property type="match status" value="1"/>
</dbReference>
<keyword evidence="6" id="KW-0057">Aromatic amino acid biosynthesis</keyword>
<keyword evidence="12" id="KW-1185">Reference proteome</keyword>
<dbReference type="InterPro" id="IPR030960">
    <property type="entry name" value="DHQS/DOIS_N"/>
</dbReference>
<feature type="domain" description="3-dehydroquinate synthase C-terminal" evidence="10">
    <location>
        <begin position="172"/>
        <end position="312"/>
    </location>
</feature>
<name>M4V8B7_9BACT</name>
<dbReference type="PATRIC" id="fig|1184267.3.peg.483"/>
<evidence type="ECO:0000256" key="7">
    <source>
        <dbReference type="ARBA" id="ARBA00023239"/>
    </source>
</evidence>
<evidence type="ECO:0000256" key="5">
    <source>
        <dbReference type="ARBA" id="ARBA00023027"/>
    </source>
</evidence>
<feature type="domain" description="3-dehydroquinate synthase N-terminal" evidence="9">
    <location>
        <begin position="56"/>
        <end position="168"/>
    </location>
</feature>
<evidence type="ECO:0000313" key="11">
    <source>
        <dbReference type="EMBL" id="AGH94695.1"/>
    </source>
</evidence>
<organism evidence="11 12">
    <name type="scientific">Pseudobdellovibrio exovorus JSS</name>
    <dbReference type="NCBI Taxonomy" id="1184267"/>
    <lineage>
        <taxon>Bacteria</taxon>
        <taxon>Pseudomonadati</taxon>
        <taxon>Bdellovibrionota</taxon>
        <taxon>Bdellovibrionia</taxon>
        <taxon>Bdellovibrionales</taxon>
        <taxon>Pseudobdellovibrionaceae</taxon>
        <taxon>Pseudobdellovibrio</taxon>
    </lineage>
</organism>
<proteinExistence type="predicted"/>
<protein>
    <submittedName>
        <fullName evidence="11">3-dehydroquinate synthetase</fullName>
    </submittedName>
</protein>
<comment type="cofactor">
    <cofactor evidence="2">
        <name>Co(2+)</name>
        <dbReference type="ChEBI" id="CHEBI:48828"/>
    </cofactor>
</comment>
<dbReference type="CDD" id="cd08195">
    <property type="entry name" value="DHQS"/>
    <property type="match status" value="1"/>
</dbReference>
<keyword evidence="7" id="KW-0456">Lyase</keyword>
<dbReference type="GO" id="GO:0008652">
    <property type="term" value="P:amino acid biosynthetic process"/>
    <property type="evidence" value="ECO:0007669"/>
    <property type="project" value="UniProtKB-KW"/>
</dbReference>
<evidence type="ECO:0000256" key="4">
    <source>
        <dbReference type="ARBA" id="ARBA00022723"/>
    </source>
</evidence>
<dbReference type="InterPro" id="IPR056179">
    <property type="entry name" value="DHQS_C"/>
</dbReference>
<keyword evidence="3" id="KW-0028">Amino-acid biosynthesis</keyword>
<evidence type="ECO:0000256" key="8">
    <source>
        <dbReference type="ARBA" id="ARBA00023285"/>
    </source>
</evidence>
<dbReference type="Proteomes" id="UP000012040">
    <property type="component" value="Chromosome"/>
</dbReference>
<evidence type="ECO:0000256" key="3">
    <source>
        <dbReference type="ARBA" id="ARBA00022605"/>
    </source>
</evidence>
<dbReference type="RefSeq" id="WP_015469185.1">
    <property type="nucleotide sequence ID" value="NC_020813.1"/>
</dbReference>
<accession>M4V8B7</accession>
<dbReference type="OrthoDB" id="9806583at2"/>
<dbReference type="GO" id="GO:0009073">
    <property type="term" value="P:aromatic amino acid family biosynthetic process"/>
    <property type="evidence" value="ECO:0007669"/>
    <property type="project" value="UniProtKB-KW"/>
</dbReference>
<dbReference type="KEGG" id="bex:A11Q_475"/>
<keyword evidence="4" id="KW-0479">Metal-binding</keyword>
<dbReference type="AlphaFoldDB" id="M4V8B7"/>
<dbReference type="Pfam" id="PF24621">
    <property type="entry name" value="DHQS_C"/>
    <property type="match status" value="1"/>
</dbReference>
<dbReference type="Gene3D" id="1.20.1090.10">
    <property type="entry name" value="Dehydroquinate synthase-like - alpha domain"/>
    <property type="match status" value="1"/>
</dbReference>
<dbReference type="HOGENOM" id="CLU_001201_0_1_7"/>
<dbReference type="InterPro" id="IPR050071">
    <property type="entry name" value="Dehydroquinate_synthase"/>
</dbReference>
<dbReference type="InterPro" id="IPR030963">
    <property type="entry name" value="DHQ_synth_fam"/>
</dbReference>
<keyword evidence="8" id="KW-0170">Cobalt</keyword>
<evidence type="ECO:0000256" key="6">
    <source>
        <dbReference type="ARBA" id="ARBA00023141"/>
    </source>
</evidence>
<evidence type="ECO:0000259" key="9">
    <source>
        <dbReference type="Pfam" id="PF01761"/>
    </source>
</evidence>
<dbReference type="STRING" id="1184267.A11Q_475"/>
<evidence type="ECO:0000256" key="2">
    <source>
        <dbReference type="ARBA" id="ARBA00001941"/>
    </source>
</evidence>
<dbReference type="Pfam" id="PF01761">
    <property type="entry name" value="DHQ_synthase"/>
    <property type="match status" value="1"/>
</dbReference>
<sequence length="355" mass="40157">MSAYIRSAPIQNTTEYLSVLPARKLFPIETVLVFDSILSRYPAFARWSQSFRYRVPLKSGEKLKTLDSLNATLKKLNQMQIPQSTELTFVAVGGGSVGDFVGFLASTYLRGRRLIQIPSTWLSAVDSAHGGKNGLNFLNTKNQIGTFYPAQKIYLCESLLKTQPQARLTEAMGEVIKIALLSDKKLFEEIENQHGVLSSTQLFKKLPEVVGLKYKIVQQDPLEKKGHRRLLNLGHTLGHVFESHFQWPHGLAVLMGMQFAARWSRHRGLLSEKDFFRIALVIESLNLQMDLDQALSKIPDQKIKALLSKDKKLTSASEMDFIFIQKIGRCLRQKVKLSDILQEVKRQRAVADVSL</sequence>
<dbReference type="EMBL" id="CP003537">
    <property type="protein sequence ID" value="AGH94695.1"/>
    <property type="molecule type" value="Genomic_DNA"/>
</dbReference>
<keyword evidence="5" id="KW-0520">NAD</keyword>
<dbReference type="Gene3D" id="3.40.50.1970">
    <property type="match status" value="1"/>
</dbReference>
<evidence type="ECO:0000256" key="1">
    <source>
        <dbReference type="ARBA" id="ARBA00001911"/>
    </source>
</evidence>
<dbReference type="GO" id="GO:0003856">
    <property type="term" value="F:3-dehydroquinate synthase activity"/>
    <property type="evidence" value="ECO:0007669"/>
    <property type="project" value="TreeGrafter"/>
</dbReference>
<comment type="cofactor">
    <cofactor evidence="1">
        <name>NAD(+)</name>
        <dbReference type="ChEBI" id="CHEBI:57540"/>
    </cofactor>
</comment>
<gene>
    <name evidence="11" type="ORF">A11Q_475</name>
</gene>
<dbReference type="PIRSF" id="PIRSF001455">
    <property type="entry name" value="DHQ_synth"/>
    <property type="match status" value="1"/>
</dbReference>
<dbReference type="eggNOG" id="COG0337">
    <property type="taxonomic scope" value="Bacteria"/>
</dbReference>
<dbReference type="SUPFAM" id="SSF56796">
    <property type="entry name" value="Dehydroquinate synthase-like"/>
    <property type="match status" value="1"/>
</dbReference>
<dbReference type="PANTHER" id="PTHR43622:SF7">
    <property type="entry name" value="3-DEHYDROQUINATE SYNTHASE, CHLOROPLASTIC"/>
    <property type="match status" value="1"/>
</dbReference>
<evidence type="ECO:0000259" key="10">
    <source>
        <dbReference type="Pfam" id="PF24621"/>
    </source>
</evidence>
<reference evidence="11 12" key="1">
    <citation type="journal article" date="2013" name="ISME J.">
        <title>By their genes ye shall know them: genomic signatures of predatory bacteria.</title>
        <authorList>
            <person name="Pasternak Z."/>
            <person name="Pietrokovski S."/>
            <person name="Rotem O."/>
            <person name="Gophna U."/>
            <person name="Lurie-Weinberger M.N."/>
            <person name="Jurkevitch E."/>
        </authorList>
    </citation>
    <scope>NUCLEOTIDE SEQUENCE [LARGE SCALE GENOMIC DNA]</scope>
    <source>
        <strain evidence="11 12">JSS</strain>
    </source>
</reference>
<evidence type="ECO:0000313" key="12">
    <source>
        <dbReference type="Proteomes" id="UP000012040"/>
    </source>
</evidence>
<dbReference type="GO" id="GO:0046872">
    <property type="term" value="F:metal ion binding"/>
    <property type="evidence" value="ECO:0007669"/>
    <property type="project" value="UniProtKB-KW"/>
</dbReference>